<dbReference type="OrthoDB" id="114754at2"/>
<dbReference type="CDD" id="cd06257">
    <property type="entry name" value="DnaJ"/>
    <property type="match status" value="1"/>
</dbReference>
<organism evidence="3 4">
    <name type="scientific">Luteibacter pinisoli</name>
    <dbReference type="NCBI Taxonomy" id="2589080"/>
    <lineage>
        <taxon>Bacteria</taxon>
        <taxon>Pseudomonadati</taxon>
        <taxon>Pseudomonadota</taxon>
        <taxon>Gammaproteobacteria</taxon>
        <taxon>Lysobacterales</taxon>
        <taxon>Rhodanobacteraceae</taxon>
        <taxon>Luteibacter</taxon>
    </lineage>
</organism>
<feature type="region of interest" description="Disordered" evidence="2">
    <location>
        <begin position="105"/>
        <end position="166"/>
    </location>
</feature>
<evidence type="ECO:0000256" key="2">
    <source>
        <dbReference type="SAM" id="MobiDB-lite"/>
    </source>
</evidence>
<feature type="compositionally biased region" description="Basic and acidic residues" evidence="2">
    <location>
        <begin position="128"/>
        <end position="140"/>
    </location>
</feature>
<dbReference type="RefSeq" id="WP_139978858.1">
    <property type="nucleotide sequence ID" value="NZ_CP041046.1"/>
</dbReference>
<feature type="compositionally biased region" description="Basic residues" evidence="2">
    <location>
        <begin position="144"/>
        <end position="153"/>
    </location>
</feature>
<dbReference type="InterPro" id="IPR036869">
    <property type="entry name" value="J_dom_sf"/>
</dbReference>
<dbReference type="InterPro" id="IPR001623">
    <property type="entry name" value="DnaJ_domain"/>
</dbReference>
<gene>
    <name evidence="3" type="ORF">FIV34_01160</name>
</gene>
<keyword evidence="4" id="KW-1185">Reference proteome</keyword>
<protein>
    <submittedName>
        <fullName evidence="3">J domain-containing protein</fullName>
    </submittedName>
</protein>
<dbReference type="EMBL" id="CP041046">
    <property type="protein sequence ID" value="QDE37906.1"/>
    <property type="molecule type" value="Genomic_DNA"/>
</dbReference>
<feature type="compositionally biased region" description="Basic and acidic residues" evidence="2">
    <location>
        <begin position="156"/>
        <end position="166"/>
    </location>
</feature>
<accession>A0A4Y5YZA9</accession>
<evidence type="ECO:0000313" key="3">
    <source>
        <dbReference type="EMBL" id="QDE37906.1"/>
    </source>
</evidence>
<proteinExistence type="predicted"/>
<dbReference type="SUPFAM" id="SSF46565">
    <property type="entry name" value="Chaperone J-domain"/>
    <property type="match status" value="1"/>
</dbReference>
<reference evidence="3 4" key="1">
    <citation type="submission" date="2019-06" db="EMBL/GenBank/DDBJ databases">
        <title>A complete genome sequence for Luteibacter pinisoli MAH-14.</title>
        <authorList>
            <person name="Baltrus D.A."/>
        </authorList>
    </citation>
    <scope>NUCLEOTIDE SEQUENCE [LARGE SCALE GENOMIC DNA]</scope>
    <source>
        <strain evidence="3 4">MAH-14</strain>
    </source>
</reference>
<dbReference type="KEGG" id="lpy:FIV34_01160"/>
<keyword evidence="1" id="KW-0143">Chaperone</keyword>
<evidence type="ECO:0000256" key="1">
    <source>
        <dbReference type="ARBA" id="ARBA00023186"/>
    </source>
</evidence>
<sequence>MKALKPADAAFQGLIDAIEKRRATLAEWEAFGIVFNRRYGNDYMPLRTKLDVVRTQLLHRLDQAYDTKGLTKGERQTIAELITLMAEQVLASVDDVAVEELHRRYRAPQGGDASPDGDVTGHLGGPGEHGDDGEREREAARAAYHAKRKKTPKRGSAQERARAEEAEVHRSIRDIYRKLASALHPDRERDPVERERKAGLMQRVNVAYASRSLLDLLDIQQDLEHIDHAALGKVSDERLGRWNTILEDQLRGLDQELADIKAGYVARCGMDPTSSVSPKTVKRVLTSSIEHLRELVMAFEQDVRTLDAGGEFKAWLKHMKGQLAGM</sequence>
<evidence type="ECO:0000313" key="4">
    <source>
        <dbReference type="Proteomes" id="UP000316093"/>
    </source>
</evidence>
<dbReference type="Proteomes" id="UP000316093">
    <property type="component" value="Chromosome"/>
</dbReference>
<name>A0A4Y5YZA9_9GAMM</name>
<dbReference type="AlphaFoldDB" id="A0A4Y5YZA9"/>